<dbReference type="InterPro" id="IPR050668">
    <property type="entry name" value="Cytochrome_b5"/>
</dbReference>
<keyword evidence="6" id="KW-1133">Transmembrane helix</keyword>
<dbReference type="Pfam" id="PF09990">
    <property type="entry name" value="DUF2231"/>
    <property type="match status" value="1"/>
</dbReference>
<feature type="domain" description="Cytochrome b5 heme-binding" evidence="7">
    <location>
        <begin position="177"/>
        <end position="248"/>
    </location>
</feature>
<dbReference type="SUPFAM" id="SSF55856">
    <property type="entry name" value="Cytochrome b5-like heme/steroid binding domain"/>
    <property type="match status" value="1"/>
</dbReference>
<dbReference type="InterPro" id="IPR001199">
    <property type="entry name" value="Cyt_B5-like_heme/steroid-bd"/>
</dbReference>
<dbReference type="GO" id="GO:0016020">
    <property type="term" value="C:membrane"/>
    <property type="evidence" value="ECO:0007669"/>
    <property type="project" value="TreeGrafter"/>
</dbReference>
<name>A0A6J6EKT3_9ZZZZ</name>
<evidence type="ECO:0000256" key="6">
    <source>
        <dbReference type="SAM" id="Phobius"/>
    </source>
</evidence>
<dbReference type="PANTHER" id="PTHR19359:SF95">
    <property type="entry name" value="CYTOCHROME B5 TYPE B"/>
    <property type="match status" value="1"/>
</dbReference>
<dbReference type="PANTHER" id="PTHR19359">
    <property type="entry name" value="CYTOCHROME B5"/>
    <property type="match status" value="1"/>
</dbReference>
<protein>
    <submittedName>
        <fullName evidence="8">Unannotated protein</fullName>
    </submittedName>
</protein>
<feature type="region of interest" description="Disordered" evidence="5">
    <location>
        <begin position="259"/>
        <end position="282"/>
    </location>
</feature>
<evidence type="ECO:0000256" key="4">
    <source>
        <dbReference type="ARBA" id="ARBA00038168"/>
    </source>
</evidence>
<keyword evidence="3" id="KW-0408">Iron</keyword>
<dbReference type="Gene3D" id="3.10.120.10">
    <property type="entry name" value="Cytochrome b5-like heme/steroid binding domain"/>
    <property type="match status" value="1"/>
</dbReference>
<dbReference type="SMART" id="SM01117">
    <property type="entry name" value="Cyt-b5"/>
    <property type="match status" value="1"/>
</dbReference>
<dbReference type="PROSITE" id="PS50255">
    <property type="entry name" value="CYTOCHROME_B5_2"/>
    <property type="match status" value="1"/>
</dbReference>
<accession>A0A6J6EKT3</accession>
<gene>
    <name evidence="8" type="ORF">UFOPK1747_00120</name>
</gene>
<dbReference type="AlphaFoldDB" id="A0A6J6EKT3"/>
<dbReference type="GO" id="GO:0020037">
    <property type="term" value="F:heme binding"/>
    <property type="evidence" value="ECO:0007669"/>
    <property type="project" value="InterPro"/>
</dbReference>
<keyword evidence="2" id="KW-0479">Metal-binding</keyword>
<evidence type="ECO:0000259" key="7">
    <source>
        <dbReference type="PROSITE" id="PS50255"/>
    </source>
</evidence>
<evidence type="ECO:0000256" key="1">
    <source>
        <dbReference type="ARBA" id="ARBA00022617"/>
    </source>
</evidence>
<evidence type="ECO:0000256" key="2">
    <source>
        <dbReference type="ARBA" id="ARBA00022723"/>
    </source>
</evidence>
<feature type="transmembrane region" description="Helical" evidence="6">
    <location>
        <begin position="42"/>
        <end position="64"/>
    </location>
</feature>
<dbReference type="EMBL" id="CAEZTV010000006">
    <property type="protein sequence ID" value="CAB4573538.1"/>
    <property type="molecule type" value="Genomic_DNA"/>
</dbReference>
<feature type="compositionally biased region" description="Acidic residues" evidence="5">
    <location>
        <begin position="267"/>
        <end position="282"/>
    </location>
</feature>
<dbReference type="InterPro" id="IPR019251">
    <property type="entry name" value="DUF2231_TM"/>
</dbReference>
<keyword evidence="6" id="KW-0812">Transmembrane</keyword>
<reference evidence="8" key="1">
    <citation type="submission" date="2020-05" db="EMBL/GenBank/DDBJ databases">
        <authorList>
            <person name="Chiriac C."/>
            <person name="Salcher M."/>
            <person name="Ghai R."/>
            <person name="Kavagutti S V."/>
        </authorList>
    </citation>
    <scope>NUCLEOTIDE SEQUENCE</scope>
</reference>
<dbReference type="InterPro" id="IPR036400">
    <property type="entry name" value="Cyt_B5-like_heme/steroid_sf"/>
</dbReference>
<comment type="similarity">
    <text evidence="4">Belongs to the cytochrome b5 family.</text>
</comment>
<keyword evidence="1" id="KW-0349">Heme</keyword>
<feature type="transmembrane region" description="Helical" evidence="6">
    <location>
        <begin position="114"/>
        <end position="137"/>
    </location>
</feature>
<dbReference type="GO" id="GO:0046872">
    <property type="term" value="F:metal ion binding"/>
    <property type="evidence" value="ECO:0007669"/>
    <property type="project" value="UniProtKB-KW"/>
</dbReference>
<evidence type="ECO:0000256" key="3">
    <source>
        <dbReference type="ARBA" id="ARBA00023004"/>
    </source>
</evidence>
<sequence length="282" mass="29879">MFDLVTGLPVHPLISHAVVVVVPLAAIGALIITFVAKWRTTYSPLVLIAVILSPISAFIATQSGEALSERVGLPKSHSTLGERLSYVVLAFAIVFSIWFAIERSARVRTKVPKILQQVVTVTVPILAAVSLVLTFLVGHSGAEATWKNRIAQAQLPALEDSAPSASAPAGMIDLLTSEIKKHNSKADCWSIVNGKVYNLTTYVQKHPGGNAVIANICGKDGSSSFTNQHNTQSKPNSVLSGFLLGSIGASITADVANKVVTPPASSNDEESDEELDEESDED</sequence>
<dbReference type="InterPro" id="IPR018506">
    <property type="entry name" value="Cyt_B5_heme-BS"/>
</dbReference>
<dbReference type="PROSITE" id="PS00191">
    <property type="entry name" value="CYTOCHROME_B5_1"/>
    <property type="match status" value="1"/>
</dbReference>
<proteinExistence type="inferred from homology"/>
<evidence type="ECO:0000256" key="5">
    <source>
        <dbReference type="SAM" id="MobiDB-lite"/>
    </source>
</evidence>
<organism evidence="8">
    <name type="scientific">freshwater metagenome</name>
    <dbReference type="NCBI Taxonomy" id="449393"/>
    <lineage>
        <taxon>unclassified sequences</taxon>
        <taxon>metagenomes</taxon>
        <taxon>ecological metagenomes</taxon>
    </lineage>
</organism>
<evidence type="ECO:0000313" key="8">
    <source>
        <dbReference type="EMBL" id="CAB4573538.1"/>
    </source>
</evidence>
<keyword evidence="6" id="KW-0472">Membrane</keyword>
<feature type="transmembrane region" description="Helical" evidence="6">
    <location>
        <begin position="13"/>
        <end position="35"/>
    </location>
</feature>
<dbReference type="Pfam" id="PF00173">
    <property type="entry name" value="Cyt-b5"/>
    <property type="match status" value="1"/>
</dbReference>
<feature type="transmembrane region" description="Helical" evidence="6">
    <location>
        <begin position="84"/>
        <end position="102"/>
    </location>
</feature>